<gene>
    <name evidence="6" type="ORF">ACK2TP_16975</name>
</gene>
<dbReference type="InterPro" id="IPR016181">
    <property type="entry name" value="Acyl_CoA_acyltransferase"/>
</dbReference>
<dbReference type="InterPro" id="IPR052351">
    <property type="entry name" value="Ornithine_N-alpha-AT"/>
</dbReference>
<evidence type="ECO:0000313" key="6">
    <source>
        <dbReference type="EMBL" id="MFN2977467.1"/>
    </source>
</evidence>
<evidence type="ECO:0000256" key="4">
    <source>
        <dbReference type="ARBA" id="ARBA00023098"/>
    </source>
</evidence>
<dbReference type="PANTHER" id="PTHR37323">
    <property type="entry name" value="GCN5-RELATED N-ACETYLTRANSFERASE"/>
    <property type="match status" value="1"/>
</dbReference>
<dbReference type="EMBL" id="JBJYXY010000001">
    <property type="protein sequence ID" value="MFN2977467.1"/>
    <property type="molecule type" value="Genomic_DNA"/>
</dbReference>
<keyword evidence="4" id="KW-0443">Lipid metabolism</keyword>
<evidence type="ECO:0000256" key="5">
    <source>
        <dbReference type="ARBA" id="ARBA00023315"/>
    </source>
</evidence>
<evidence type="ECO:0000256" key="3">
    <source>
        <dbReference type="ARBA" id="ARBA00022679"/>
    </source>
</evidence>
<name>A0ABW9KQW6_9BACT</name>
<dbReference type="Pfam" id="PF13444">
    <property type="entry name" value="Acetyltransf_5"/>
    <property type="match status" value="1"/>
</dbReference>
<evidence type="ECO:0000256" key="1">
    <source>
        <dbReference type="ARBA" id="ARBA00005189"/>
    </source>
</evidence>
<proteinExistence type="predicted"/>
<evidence type="ECO:0000313" key="7">
    <source>
        <dbReference type="Proteomes" id="UP001634747"/>
    </source>
</evidence>
<evidence type="ECO:0000256" key="2">
    <source>
        <dbReference type="ARBA" id="ARBA00022516"/>
    </source>
</evidence>
<protein>
    <submittedName>
        <fullName evidence="6">GNAT family N-acetyltransferase</fullName>
    </submittedName>
</protein>
<organism evidence="6 7">
    <name type="scientific">Terriglobus aquaticus</name>
    <dbReference type="NCBI Taxonomy" id="940139"/>
    <lineage>
        <taxon>Bacteria</taxon>
        <taxon>Pseudomonadati</taxon>
        <taxon>Acidobacteriota</taxon>
        <taxon>Terriglobia</taxon>
        <taxon>Terriglobales</taxon>
        <taxon>Acidobacteriaceae</taxon>
        <taxon>Terriglobus</taxon>
    </lineage>
</organism>
<comment type="caution">
    <text evidence="6">The sequence shown here is derived from an EMBL/GenBank/DDBJ whole genome shotgun (WGS) entry which is preliminary data.</text>
</comment>
<keyword evidence="2" id="KW-0444">Lipid biosynthesis</keyword>
<dbReference type="PANTHER" id="PTHR37323:SF1">
    <property type="entry name" value="L-ORNITHINE N(ALPHA)-ACYLTRANSFERASE"/>
    <property type="match status" value="1"/>
</dbReference>
<dbReference type="Gene3D" id="3.40.630.30">
    <property type="match status" value="1"/>
</dbReference>
<dbReference type="Proteomes" id="UP001634747">
    <property type="component" value="Unassembled WGS sequence"/>
</dbReference>
<dbReference type="RefSeq" id="WP_263414371.1">
    <property type="nucleotide sequence ID" value="NZ_BAABBH010000001.1"/>
</dbReference>
<accession>A0ABW9KQW6</accession>
<keyword evidence="7" id="KW-1185">Reference proteome</keyword>
<reference evidence="6 7" key="1">
    <citation type="submission" date="2024-12" db="EMBL/GenBank/DDBJ databases">
        <authorList>
            <person name="Lee Y."/>
        </authorList>
    </citation>
    <scope>NUCLEOTIDE SEQUENCE [LARGE SCALE GENOMIC DNA]</scope>
    <source>
        <strain evidence="6 7">03SUJ4</strain>
    </source>
</reference>
<dbReference type="SUPFAM" id="SSF55729">
    <property type="entry name" value="Acyl-CoA N-acyltransferases (Nat)"/>
    <property type="match status" value="1"/>
</dbReference>
<keyword evidence="3" id="KW-0808">Transferase</keyword>
<keyword evidence="5" id="KW-0012">Acyltransferase</keyword>
<comment type="pathway">
    <text evidence="1">Lipid metabolism.</text>
</comment>
<sequence length="269" mass="30439">MSFLPVVLPAPTPALPFLRPQELARTARFQARLALTEDDRRAVYRLRFVVFNLEMHEGLESAYLDGLDTDAYDDVCDHLLVEDTTTGQVVGTYRMQSGATAMRHHGYYSEQEFDFSPYESKRSQILELGRACVHREFRNSDVLNLLWKGVVRYSRERGLRYLIGCCSLSSQVPAEGRAVAELLQAYTVEPEWQTRPTAQCALPGEPKEAETDENGATTEGEVPRLLRAYLAMGARICAAPAIDYAFGTIDFLTLLDLEMLHPRVLRRFL</sequence>